<dbReference type="GO" id="GO:0005886">
    <property type="term" value="C:plasma membrane"/>
    <property type="evidence" value="ECO:0007669"/>
    <property type="project" value="UniProtKB-SubCell"/>
</dbReference>
<feature type="domain" description="Major facilitator superfamily (MFS) profile" evidence="7">
    <location>
        <begin position="15"/>
        <end position="178"/>
    </location>
</feature>
<evidence type="ECO:0000313" key="9">
    <source>
        <dbReference type="Proteomes" id="UP000186030"/>
    </source>
</evidence>
<dbReference type="EMBL" id="MQMG01000062">
    <property type="protein sequence ID" value="OKO88972.1"/>
    <property type="molecule type" value="Genomic_DNA"/>
</dbReference>
<keyword evidence="3 6" id="KW-0812">Transmembrane</keyword>
<dbReference type="PANTHER" id="PTHR23502">
    <property type="entry name" value="MAJOR FACILITATOR SUPERFAMILY"/>
    <property type="match status" value="1"/>
</dbReference>
<evidence type="ECO:0000256" key="6">
    <source>
        <dbReference type="SAM" id="Phobius"/>
    </source>
</evidence>
<dbReference type="PROSITE" id="PS50850">
    <property type="entry name" value="MFS"/>
    <property type="match status" value="1"/>
</dbReference>
<gene>
    <name evidence="8" type="ORF">BRO54_3435</name>
</gene>
<dbReference type="InterPro" id="IPR036259">
    <property type="entry name" value="MFS_trans_sf"/>
</dbReference>
<evidence type="ECO:0000256" key="4">
    <source>
        <dbReference type="ARBA" id="ARBA00022989"/>
    </source>
</evidence>
<feature type="transmembrane region" description="Helical" evidence="6">
    <location>
        <begin position="14"/>
        <end position="37"/>
    </location>
</feature>
<evidence type="ECO:0000313" key="8">
    <source>
        <dbReference type="EMBL" id="OKO88972.1"/>
    </source>
</evidence>
<keyword evidence="5 6" id="KW-0472">Membrane</keyword>
<evidence type="ECO:0000259" key="7">
    <source>
        <dbReference type="PROSITE" id="PS50850"/>
    </source>
</evidence>
<sequence length="178" mass="20228">MYKQRKGKEMKRQLVVYLVSLAAFLGPFTQTIYTPILPEVREAFATSSFLINFTISIFTFFLAMMQIVYGPLTDRKGRRTVLLGGIGNFLFLKETKPKEAADFAPFRLADFAAVLRHRAGLSIVLLGFLQYYSLYNFLVFLPGILTDQYGLSAQEKGTVYLAMDFSPVERIRCFSPAF</sequence>
<comment type="subcellular location">
    <subcellularLocation>
        <location evidence="1">Cell membrane</location>
        <topology evidence="1">Multi-pass membrane protein</topology>
    </subcellularLocation>
</comment>
<evidence type="ECO:0000256" key="2">
    <source>
        <dbReference type="ARBA" id="ARBA00022448"/>
    </source>
</evidence>
<dbReference type="Gene3D" id="1.20.1720.10">
    <property type="entry name" value="Multidrug resistance protein D"/>
    <property type="match status" value="1"/>
</dbReference>
<protein>
    <submittedName>
        <fullName evidence="8">Bicyclomycin resistance protein</fullName>
    </submittedName>
</protein>
<keyword evidence="2" id="KW-0813">Transport</keyword>
<dbReference type="InterPro" id="IPR020846">
    <property type="entry name" value="MFS_dom"/>
</dbReference>
<evidence type="ECO:0000256" key="1">
    <source>
        <dbReference type="ARBA" id="ARBA00004651"/>
    </source>
</evidence>
<reference evidence="8 9" key="1">
    <citation type="submission" date="2016-11" db="EMBL/GenBank/DDBJ databases">
        <authorList>
            <person name="Kadnikov V."/>
            <person name="Nazina T."/>
        </authorList>
    </citation>
    <scope>NUCLEOTIDE SEQUENCE [LARGE SCALE GENOMIC DNA]</scope>
    <source>
        <strain evidence="8 9">1017</strain>
    </source>
</reference>
<comment type="caution">
    <text evidence="8">The sequence shown here is derived from an EMBL/GenBank/DDBJ whole genome shotgun (WGS) entry which is preliminary data.</text>
</comment>
<evidence type="ECO:0000256" key="3">
    <source>
        <dbReference type="ARBA" id="ARBA00022692"/>
    </source>
</evidence>
<reference evidence="9" key="2">
    <citation type="submission" date="2017-01" db="EMBL/GenBank/DDBJ databases">
        <title>Genome sequencing and annotation of Geobacillus sp. 1017, a Hydrocarbon-Oxidizing Thermophilic Bacterium Isolated from a Heavy Oil Reservoir (China).</title>
        <authorList>
            <person name="Kadnikov V.V."/>
            <person name="Mardanov A.V."/>
            <person name="Poltaraus A.B."/>
            <person name="Sokolova D.S."/>
            <person name="Semenova E.M."/>
            <person name="Ravin N.V."/>
            <person name="Tourova T.P."/>
            <person name="Nazina T.N."/>
        </authorList>
    </citation>
    <scope>NUCLEOTIDE SEQUENCE [LARGE SCALE GENOMIC DNA]</scope>
    <source>
        <strain evidence="9">1017</strain>
    </source>
</reference>
<dbReference type="PANTHER" id="PTHR23502:SF35">
    <property type="entry name" value="MAJOR FACILITATOR SUPERFAMILY (MFS) PROFILE DOMAIN-CONTAINING PROTEIN"/>
    <property type="match status" value="1"/>
</dbReference>
<dbReference type="SUPFAM" id="SSF103473">
    <property type="entry name" value="MFS general substrate transporter"/>
    <property type="match status" value="2"/>
</dbReference>
<feature type="transmembrane region" description="Helical" evidence="6">
    <location>
        <begin position="123"/>
        <end position="145"/>
    </location>
</feature>
<feature type="transmembrane region" description="Helical" evidence="6">
    <location>
        <begin position="49"/>
        <end position="69"/>
    </location>
</feature>
<organism evidence="8 9">
    <name type="scientific">Geobacillus proteiniphilus</name>
    <dbReference type="NCBI Taxonomy" id="860353"/>
    <lineage>
        <taxon>Bacteria</taxon>
        <taxon>Bacillati</taxon>
        <taxon>Bacillota</taxon>
        <taxon>Bacilli</taxon>
        <taxon>Bacillales</taxon>
        <taxon>Anoxybacillaceae</taxon>
        <taxon>Geobacillus</taxon>
    </lineage>
</organism>
<dbReference type="GO" id="GO:0022857">
    <property type="term" value="F:transmembrane transporter activity"/>
    <property type="evidence" value="ECO:0007669"/>
    <property type="project" value="InterPro"/>
</dbReference>
<evidence type="ECO:0000256" key="5">
    <source>
        <dbReference type="ARBA" id="ARBA00023136"/>
    </source>
</evidence>
<dbReference type="InterPro" id="IPR011701">
    <property type="entry name" value="MFS"/>
</dbReference>
<dbReference type="AlphaFoldDB" id="A0A1Q5SLX1"/>
<dbReference type="Proteomes" id="UP000186030">
    <property type="component" value="Unassembled WGS sequence"/>
</dbReference>
<accession>A0A1Q5SLX1</accession>
<keyword evidence="4 6" id="KW-1133">Transmembrane helix</keyword>
<proteinExistence type="predicted"/>
<name>A0A1Q5SLX1_9BACL</name>
<dbReference type="Gene3D" id="1.20.1250.20">
    <property type="entry name" value="MFS general substrate transporter like domains"/>
    <property type="match status" value="1"/>
</dbReference>
<dbReference type="Pfam" id="PF07690">
    <property type="entry name" value="MFS_1"/>
    <property type="match status" value="1"/>
</dbReference>